<evidence type="ECO:0000313" key="5">
    <source>
        <dbReference type="Proteomes" id="UP001596226"/>
    </source>
</evidence>
<dbReference type="PRINTS" id="PR00320">
    <property type="entry name" value="GPROTEINBRPT"/>
</dbReference>
<comment type="caution">
    <text evidence="4">The sequence shown here is derived from an EMBL/GenBank/DDBJ whole genome shotgun (WGS) entry which is preliminary data.</text>
</comment>
<dbReference type="PROSITE" id="PS50294">
    <property type="entry name" value="WD_REPEATS_REGION"/>
    <property type="match status" value="1"/>
</dbReference>
<keyword evidence="2" id="KW-0677">Repeat</keyword>
<dbReference type="Gene3D" id="2.130.10.10">
    <property type="entry name" value="YVTN repeat-like/Quinoprotein amine dehydrogenase"/>
    <property type="match status" value="3"/>
</dbReference>
<gene>
    <name evidence="4" type="ORF">ACFQGL_14430</name>
</gene>
<reference evidence="5" key="1">
    <citation type="journal article" date="2019" name="Int. J. Syst. Evol. Microbiol.">
        <title>The Global Catalogue of Microorganisms (GCM) 10K type strain sequencing project: providing services to taxonomists for standard genome sequencing and annotation.</title>
        <authorList>
            <consortium name="The Broad Institute Genomics Platform"/>
            <consortium name="The Broad Institute Genome Sequencing Center for Infectious Disease"/>
            <person name="Wu L."/>
            <person name="Ma J."/>
        </authorList>
    </citation>
    <scope>NUCLEOTIDE SEQUENCE [LARGE SCALE GENOMIC DNA]</scope>
    <source>
        <strain evidence="5">CGMCC 4.7144</strain>
    </source>
</reference>
<keyword evidence="5" id="KW-1185">Reference proteome</keyword>
<feature type="repeat" description="WD" evidence="3">
    <location>
        <begin position="1290"/>
        <end position="1312"/>
    </location>
</feature>
<dbReference type="InterPro" id="IPR043504">
    <property type="entry name" value="Peptidase_S1_PA_chymotrypsin"/>
</dbReference>
<accession>A0ABW1H816</accession>
<dbReference type="InterPro" id="IPR011047">
    <property type="entry name" value="Quinoprotein_ADH-like_sf"/>
</dbReference>
<dbReference type="PANTHER" id="PTHR44019">
    <property type="entry name" value="WD REPEAT-CONTAINING PROTEIN 55"/>
    <property type="match status" value="1"/>
</dbReference>
<dbReference type="SMART" id="SM00320">
    <property type="entry name" value="WD40"/>
    <property type="match status" value="9"/>
</dbReference>
<dbReference type="PANTHER" id="PTHR44019:SF8">
    <property type="entry name" value="POC1 CENTRIOLAR PROTEIN HOMOLOG"/>
    <property type="match status" value="1"/>
</dbReference>
<dbReference type="InterPro" id="IPR015943">
    <property type="entry name" value="WD40/YVTN_repeat-like_dom_sf"/>
</dbReference>
<dbReference type="InterPro" id="IPR019775">
    <property type="entry name" value="WD40_repeat_CS"/>
</dbReference>
<dbReference type="SUPFAM" id="SSF50998">
    <property type="entry name" value="Quinoprotein alcohol dehydrogenase-like"/>
    <property type="match status" value="1"/>
</dbReference>
<evidence type="ECO:0000256" key="2">
    <source>
        <dbReference type="ARBA" id="ARBA00022737"/>
    </source>
</evidence>
<dbReference type="SUPFAM" id="SSF50978">
    <property type="entry name" value="WD40 repeat-like"/>
    <property type="match status" value="1"/>
</dbReference>
<feature type="repeat" description="WD" evidence="3">
    <location>
        <begin position="963"/>
        <end position="1007"/>
    </location>
</feature>
<dbReference type="Gene3D" id="3.40.50.300">
    <property type="entry name" value="P-loop containing nucleotide triphosphate hydrolases"/>
    <property type="match status" value="1"/>
</dbReference>
<evidence type="ECO:0000313" key="4">
    <source>
        <dbReference type="EMBL" id="MFC5924542.1"/>
    </source>
</evidence>
<feature type="repeat" description="WD" evidence="3">
    <location>
        <begin position="919"/>
        <end position="962"/>
    </location>
</feature>
<dbReference type="InterPro" id="IPR020472">
    <property type="entry name" value="WD40_PAC1"/>
</dbReference>
<dbReference type="Pfam" id="PF13365">
    <property type="entry name" value="Trypsin_2"/>
    <property type="match status" value="1"/>
</dbReference>
<dbReference type="Pfam" id="PF00400">
    <property type="entry name" value="WD40"/>
    <property type="match status" value="5"/>
</dbReference>
<name>A0ABW1H816_9ACTN</name>
<organism evidence="4 5">
    <name type="scientific">Micromonospora vulcania</name>
    <dbReference type="NCBI Taxonomy" id="1441873"/>
    <lineage>
        <taxon>Bacteria</taxon>
        <taxon>Bacillati</taxon>
        <taxon>Actinomycetota</taxon>
        <taxon>Actinomycetes</taxon>
        <taxon>Micromonosporales</taxon>
        <taxon>Micromonosporaceae</taxon>
        <taxon>Micromonospora</taxon>
    </lineage>
</organism>
<dbReference type="Proteomes" id="UP001596226">
    <property type="component" value="Unassembled WGS sequence"/>
</dbReference>
<dbReference type="PROSITE" id="PS50082">
    <property type="entry name" value="WD_REPEATS_2"/>
    <property type="match status" value="6"/>
</dbReference>
<proteinExistence type="predicted"/>
<dbReference type="InterPro" id="IPR001680">
    <property type="entry name" value="WD40_rpt"/>
</dbReference>
<dbReference type="InterPro" id="IPR036322">
    <property type="entry name" value="WD40_repeat_dom_sf"/>
</dbReference>
<protein>
    <submittedName>
        <fullName evidence="4">Trypsin-like peptidase domain-containing protein</fullName>
    </submittedName>
</protein>
<keyword evidence="1 3" id="KW-0853">WD repeat</keyword>
<feature type="repeat" description="WD" evidence="3">
    <location>
        <begin position="746"/>
        <end position="789"/>
    </location>
</feature>
<evidence type="ECO:0000256" key="1">
    <source>
        <dbReference type="ARBA" id="ARBA00022574"/>
    </source>
</evidence>
<dbReference type="EMBL" id="JBHSQS010000007">
    <property type="protein sequence ID" value="MFC5924542.1"/>
    <property type="molecule type" value="Genomic_DNA"/>
</dbReference>
<dbReference type="InterPro" id="IPR009003">
    <property type="entry name" value="Peptidase_S1_PA"/>
</dbReference>
<dbReference type="CDD" id="cd00200">
    <property type="entry name" value="WD40"/>
    <property type="match status" value="1"/>
</dbReference>
<dbReference type="PROSITE" id="PS00678">
    <property type="entry name" value="WD_REPEATS_1"/>
    <property type="match status" value="2"/>
</dbReference>
<dbReference type="SUPFAM" id="SSF52540">
    <property type="entry name" value="P-loop containing nucleoside triphosphate hydrolases"/>
    <property type="match status" value="1"/>
</dbReference>
<dbReference type="Gene3D" id="2.40.10.10">
    <property type="entry name" value="Trypsin-like serine proteases"/>
    <property type="match status" value="1"/>
</dbReference>
<feature type="repeat" description="WD" evidence="3">
    <location>
        <begin position="874"/>
        <end position="918"/>
    </location>
</feature>
<feature type="repeat" description="WD" evidence="3">
    <location>
        <begin position="790"/>
        <end position="833"/>
    </location>
</feature>
<dbReference type="SUPFAM" id="SSF50494">
    <property type="entry name" value="Trypsin-like serine proteases"/>
    <property type="match status" value="1"/>
</dbReference>
<sequence>MRTIDDRLRPRDTWTVAIHSSAEDVQPVGAGLVIDEHRVLTCAHVIPRGVDRLWLAFPKAGLPATSRVAARTTLSSALGASTDVAVLTLEQSIPAQVEPAPLRLVTPEDLVDRRWWTFGFPTGQPWGSATAGSVDADLSYGWVRLLTDGTYPLAQGFSGAAIWCPEFQAVVGIAGQAELSSGNGLALSLHHIDTEFPTVGLRDLASWNVAAADEQAQSAWGWSLSVDPEAGRHWRPRARGVSVDAESGHRFRGRRAALTAIVDWMAQSVPDRRVLVVTGSPGVGKSAVLGRVITTADAAIRASMGSDDGGVTAPLGSIACAVHAKGKTALDVAVEIARAASVALPDRVEDLAGSLRQRLTTNPVDRPFTVVVDALDEASSPDQCRLIINAVLLPLATTCASAGVRVIVGTRRRDDGGDLLAAFAGAERVIDLDAAAYFEIADLAAYAQATLQLVGDERPGSPYADDTVAARVAGQIAILAQGNFLTAGLIARAHGLYDEQPVALADLGPTASVAIALRQYIDRLAPVGSGPPHQALTVLAFAEAPGLSLELWRTALSAFGVTVSAIDLARFAKSSAANFLIESTGDDATRNYRLFHQALNDTLLRVRAELVDRQVDERALARAFIDEGRRTGWAAAPAYLLRSLAFHADRAGLLDELLLDDSYLARADLRRLVPLVDHTDTPAGTARARLLQLTPQAVQATPTVRMAMLALTQVLERIGPPINLDADAPYHARWANTPARTERTFLEGHTGTVNAVCSMIVGGRTALVSAGRDATIRLWEPVTGQAEQMWEGHQAAVQGLHVRYVEQRAQLLSAGADGTVRVWDSATGSTIQTLVVPGADFRCVSGHDTWVAAGDAAGMVRIWDGATGRLRHQLSGHTGPVLGFCAVPGSGGPGLLASAGWDGSVRLWDTASGVCQRVLVGHRGAVRAVVVLAVRGSTVLASASDDRTIRLWDPLTGREITQLAGHTGGVSSLCTYPGDTADGLVSLSNDDRTLLLWNLETATVAWSVGDRTAWLRAACVIPGPTGALIAAVSNDDHLVRLWNPASRSDFGTADAMRERVDSVDWFRLDESVAALALLAKKRIRVLDVSSGRTVRVIDAPEAFGGPIVAVRGSAGVLISYATYARVRIVDPATGLLRAELAGADEQDHIALVGAYDVDGRSLVVAHGKDIVLWDWEAGVVVSSWPAESRNQYSIVQDGDVTWLAASSYDLTELRLLDPASGEVVRTFPAAMTVGRLCTLRLPDGRTLLVCTYDKHLRFHDLASTALLGQIDYHAEVTGVCPVRTSTGWPLVAATSDRTVRLWDPVTATCVLTVPVHHRTRSCGFIDGHLIVGFDAGVVAMSLGELAAPGPALTTIHS</sequence>
<dbReference type="RefSeq" id="WP_377511374.1">
    <property type="nucleotide sequence ID" value="NZ_JBHSQS010000007.1"/>
</dbReference>
<dbReference type="InterPro" id="IPR050505">
    <property type="entry name" value="WDR55/POC1"/>
</dbReference>
<evidence type="ECO:0000256" key="3">
    <source>
        <dbReference type="PROSITE-ProRule" id="PRU00221"/>
    </source>
</evidence>
<dbReference type="InterPro" id="IPR027417">
    <property type="entry name" value="P-loop_NTPase"/>
</dbReference>